<dbReference type="EMBL" id="JBHTBS010000014">
    <property type="protein sequence ID" value="MFC7339296.1"/>
    <property type="molecule type" value="Genomic_DNA"/>
</dbReference>
<sequence length="133" mass="14825">MKFNFIEVPKGRGQLQMKVAPMVKLGGTIEPPIDLKSIRWGGFLGLIAIGLVMNLWMGVMLGIIYQLIGWDPSCWGEWTGRSFIVALYGVHLFGIAGHSLSRGYRSWGVIGIVSFWVSFLGWIPITLLISWLS</sequence>
<keyword evidence="1" id="KW-0472">Membrane</keyword>
<dbReference type="Proteomes" id="UP001596472">
    <property type="component" value="Unassembled WGS sequence"/>
</dbReference>
<name>A0ABW2LCT0_9BACT</name>
<evidence type="ECO:0000313" key="2">
    <source>
        <dbReference type="EMBL" id="MFC7339296.1"/>
    </source>
</evidence>
<keyword evidence="3" id="KW-1185">Reference proteome</keyword>
<keyword evidence="1" id="KW-0812">Transmembrane</keyword>
<evidence type="ECO:0000313" key="3">
    <source>
        <dbReference type="Proteomes" id="UP001596472"/>
    </source>
</evidence>
<reference evidence="3" key="1">
    <citation type="journal article" date="2019" name="Int. J. Syst. Evol. Microbiol.">
        <title>The Global Catalogue of Microorganisms (GCM) 10K type strain sequencing project: providing services to taxonomists for standard genome sequencing and annotation.</title>
        <authorList>
            <consortium name="The Broad Institute Genomics Platform"/>
            <consortium name="The Broad Institute Genome Sequencing Center for Infectious Disease"/>
            <person name="Wu L."/>
            <person name="Ma J."/>
        </authorList>
    </citation>
    <scope>NUCLEOTIDE SEQUENCE [LARGE SCALE GENOMIC DNA]</scope>
    <source>
        <strain evidence="3">CGMCC 4.1467</strain>
    </source>
</reference>
<proteinExistence type="predicted"/>
<organism evidence="2 3">
    <name type="scientific">Haloferula chungangensis</name>
    <dbReference type="NCBI Taxonomy" id="1048331"/>
    <lineage>
        <taxon>Bacteria</taxon>
        <taxon>Pseudomonadati</taxon>
        <taxon>Verrucomicrobiota</taxon>
        <taxon>Verrucomicrobiia</taxon>
        <taxon>Verrucomicrobiales</taxon>
        <taxon>Verrucomicrobiaceae</taxon>
        <taxon>Haloferula</taxon>
    </lineage>
</organism>
<dbReference type="RefSeq" id="WP_379715841.1">
    <property type="nucleotide sequence ID" value="NZ_JBHTBS010000014.1"/>
</dbReference>
<accession>A0ABW2LCT0</accession>
<keyword evidence="1" id="KW-1133">Transmembrane helix</keyword>
<protein>
    <submittedName>
        <fullName evidence="2">Uncharacterized protein</fullName>
    </submittedName>
</protein>
<feature type="transmembrane region" description="Helical" evidence="1">
    <location>
        <begin position="43"/>
        <end position="68"/>
    </location>
</feature>
<feature type="transmembrane region" description="Helical" evidence="1">
    <location>
        <begin position="80"/>
        <end position="100"/>
    </location>
</feature>
<feature type="transmembrane region" description="Helical" evidence="1">
    <location>
        <begin position="107"/>
        <end position="132"/>
    </location>
</feature>
<comment type="caution">
    <text evidence="2">The sequence shown here is derived from an EMBL/GenBank/DDBJ whole genome shotgun (WGS) entry which is preliminary data.</text>
</comment>
<gene>
    <name evidence="2" type="ORF">ACFQY0_19035</name>
</gene>
<evidence type="ECO:0000256" key="1">
    <source>
        <dbReference type="SAM" id="Phobius"/>
    </source>
</evidence>